<evidence type="ECO:0000313" key="1">
    <source>
        <dbReference type="EMBL" id="XDV69513.1"/>
    </source>
</evidence>
<protein>
    <recommendedName>
        <fullName evidence="2">Transposase</fullName>
    </recommendedName>
</protein>
<gene>
    <name evidence="1" type="ORF">AB5J51_41685</name>
</gene>
<evidence type="ECO:0008006" key="2">
    <source>
        <dbReference type="Google" id="ProtNLM"/>
    </source>
</evidence>
<organism evidence="1">
    <name type="scientific">Streptomyces sp. R33</name>
    <dbReference type="NCBI Taxonomy" id="3238629"/>
    <lineage>
        <taxon>Bacteria</taxon>
        <taxon>Bacillati</taxon>
        <taxon>Actinomycetota</taxon>
        <taxon>Actinomycetes</taxon>
        <taxon>Kitasatosporales</taxon>
        <taxon>Streptomycetaceae</taxon>
        <taxon>Streptomyces</taxon>
    </lineage>
</organism>
<proteinExistence type="predicted"/>
<reference evidence="1" key="1">
    <citation type="submission" date="2024-08" db="EMBL/GenBank/DDBJ databases">
        <authorList>
            <person name="Yu S.T."/>
        </authorList>
    </citation>
    <scope>NUCLEOTIDE SEQUENCE</scope>
    <source>
        <strain evidence="1">R33</strain>
        <plasmid evidence="1">unnamed1</plasmid>
    </source>
</reference>
<keyword evidence="1" id="KW-0614">Plasmid</keyword>
<dbReference type="EMBL" id="CP165728">
    <property type="protein sequence ID" value="XDV69513.1"/>
    <property type="molecule type" value="Genomic_DNA"/>
</dbReference>
<dbReference type="AlphaFoldDB" id="A0AB39YHT4"/>
<accession>A0AB39YHT4</accession>
<name>A0AB39YHT4_9ACTN</name>
<geneLocation type="plasmid" evidence="1">
    <name>unnamed1</name>
</geneLocation>
<sequence length="207" mass="22760">MLDEWTVRYFTGFPGVAPDSLRRSVAVLLVQRAKGGSAPEAAQFLGINQSGKHIGFITTLTRHLRSLGLLDKFHSAIDSLAEALPKTSLINYRRRREAMLDWALQTDTWHDLLERTPMPRAQRDIAGDDGKRLSCSIYVWAQVTKGEQRFAPCPPGARSDPGRHYLTRGGSTGYAALKCTLDTHAKHLSAAIDAGHSTGQIAHSLDN</sequence>